<proteinExistence type="predicted"/>
<keyword evidence="1" id="KW-0472">Membrane</keyword>
<name>A0ABP8Z017_9ACTN</name>
<evidence type="ECO:0000313" key="3">
    <source>
        <dbReference type="Proteomes" id="UP001500822"/>
    </source>
</evidence>
<keyword evidence="1" id="KW-0812">Transmembrane</keyword>
<organism evidence="2 3">
    <name type="scientific">Gordonia alkaliphila</name>
    <dbReference type="NCBI Taxonomy" id="1053547"/>
    <lineage>
        <taxon>Bacteria</taxon>
        <taxon>Bacillati</taxon>
        <taxon>Actinomycetota</taxon>
        <taxon>Actinomycetes</taxon>
        <taxon>Mycobacteriales</taxon>
        <taxon>Gordoniaceae</taxon>
        <taxon>Gordonia</taxon>
    </lineage>
</organism>
<gene>
    <name evidence="2" type="ORF">GCM10023217_08210</name>
</gene>
<sequence>MTEGADPGNSADGAEDYFPGERRRVVPKAAWLVLAIALATLLVLLVSRPSWFTHDIDDQSLRVPADRHFSKSLATAGDPDGIWLSDENPSRTFAVRLPVDVDTDQARLRLVGSSRVPDTSTAFLSVSVNGQLIDRAKIASGDDTIDRYVEIPDGATGDGELRIRIFVDGERHEERCSADHSAGMLVHLDPASLVEAALSAPVASVRDAVAGWGRAMVVAVGDHDPAWLTAAAQVGMALTRHGYGVEFTDAVPDADARDTLLVGPANVLSDRFGWTGEGDGRGPLEVGRIGDSPVVAVTAPQGALAARFLGTPTVITADSPSSAPTAVAPAQQSTGDRVGVEVLGADLSATTITETRTWRVPFALADLPGGRIPSSSAVSVELPASPDDITWILTTELNGVLVGNVPLNPTRGEVRVPLPATAMRVNNSLAFTVSRDRNLGGCDVRVTEYPIQLNQASALEIGDDRGVGFTAVPQQLSAGAAVYVPGPGSEDVIAVLNRSVPVVAEFVAAQVYPDFRWNTAPDGRDAFIVLGDADAVSTPLVLRDGRLISLSFGSLLDVPSFSEGLLVQTARGDAGGRGLSLTGAGAMSAPPNTVFGRTDVEVITAQGRFTVEPDGAVVTESPPRQSPP</sequence>
<dbReference type="RefSeq" id="WP_345312538.1">
    <property type="nucleotide sequence ID" value="NZ_BAABIE010000003.1"/>
</dbReference>
<dbReference type="Proteomes" id="UP001500822">
    <property type="component" value="Unassembled WGS sequence"/>
</dbReference>
<evidence type="ECO:0000313" key="2">
    <source>
        <dbReference type="EMBL" id="GAA4742202.1"/>
    </source>
</evidence>
<evidence type="ECO:0008006" key="4">
    <source>
        <dbReference type="Google" id="ProtNLM"/>
    </source>
</evidence>
<comment type="caution">
    <text evidence="2">The sequence shown here is derived from an EMBL/GenBank/DDBJ whole genome shotgun (WGS) entry which is preliminary data.</text>
</comment>
<reference evidence="3" key="1">
    <citation type="journal article" date="2019" name="Int. J. Syst. Evol. Microbiol.">
        <title>The Global Catalogue of Microorganisms (GCM) 10K type strain sequencing project: providing services to taxonomists for standard genome sequencing and annotation.</title>
        <authorList>
            <consortium name="The Broad Institute Genomics Platform"/>
            <consortium name="The Broad Institute Genome Sequencing Center for Infectious Disease"/>
            <person name="Wu L."/>
            <person name="Ma J."/>
        </authorList>
    </citation>
    <scope>NUCLEOTIDE SEQUENCE [LARGE SCALE GENOMIC DNA]</scope>
    <source>
        <strain evidence="3">JCM 18077</strain>
    </source>
</reference>
<keyword evidence="3" id="KW-1185">Reference proteome</keyword>
<dbReference type="EMBL" id="BAABIE010000003">
    <property type="protein sequence ID" value="GAA4742202.1"/>
    <property type="molecule type" value="Genomic_DNA"/>
</dbReference>
<protein>
    <recommendedName>
        <fullName evidence="4">Cyclic di-GMP-binding protein</fullName>
    </recommendedName>
</protein>
<keyword evidence="1" id="KW-1133">Transmembrane helix</keyword>
<accession>A0ABP8Z017</accession>
<dbReference type="Gene3D" id="2.60.120.260">
    <property type="entry name" value="Galactose-binding domain-like"/>
    <property type="match status" value="1"/>
</dbReference>
<feature type="transmembrane region" description="Helical" evidence="1">
    <location>
        <begin position="29"/>
        <end position="47"/>
    </location>
</feature>
<evidence type="ECO:0000256" key="1">
    <source>
        <dbReference type="SAM" id="Phobius"/>
    </source>
</evidence>